<evidence type="ECO:0000313" key="1">
    <source>
        <dbReference type="EMBL" id="EEB33848.1"/>
    </source>
</evidence>
<dbReference type="GeneID" id="83731710"/>
<dbReference type="EMBL" id="ABXU01000029">
    <property type="protein sequence ID" value="EEB33848.1"/>
    <property type="molecule type" value="Genomic_DNA"/>
</dbReference>
<protein>
    <submittedName>
        <fullName evidence="1">Uncharacterized protein</fullName>
    </submittedName>
</protein>
<sequence length="67" mass="7388">MKIKLTVTNVPDDLVPEAFSGLEMEELGATSEIVDPKAVMTDNAVFGLCVALLAARLWQQWEALRKI</sequence>
<comment type="caution">
    <text evidence="1">The sequence shown here is derived from an EMBL/GenBank/DDBJ whole genome shotgun (WGS) entry which is preliminary data.</text>
</comment>
<dbReference type="AlphaFoldDB" id="B6WST6"/>
<evidence type="ECO:0000313" key="2">
    <source>
        <dbReference type="Proteomes" id="UP000003676"/>
    </source>
</evidence>
<reference evidence="1 2" key="2">
    <citation type="submission" date="2008-10" db="EMBL/GenBank/DDBJ databases">
        <authorList>
            <person name="Fulton L."/>
            <person name="Clifton S."/>
            <person name="Fulton B."/>
            <person name="Xu J."/>
            <person name="Minx P."/>
            <person name="Pepin K.H."/>
            <person name="Johnson M."/>
            <person name="Bhonagiri V."/>
            <person name="Nash W.E."/>
            <person name="Mardis E.R."/>
            <person name="Wilson R.K."/>
        </authorList>
    </citation>
    <scope>NUCLEOTIDE SEQUENCE [LARGE SCALE GENOMIC DNA]</scope>
    <source>
        <strain evidence="1 2">ATCC 29098</strain>
    </source>
</reference>
<organism evidence="1 2">
    <name type="scientific">Desulfovibrio piger ATCC 29098</name>
    <dbReference type="NCBI Taxonomy" id="411464"/>
    <lineage>
        <taxon>Bacteria</taxon>
        <taxon>Pseudomonadati</taxon>
        <taxon>Thermodesulfobacteriota</taxon>
        <taxon>Desulfovibrionia</taxon>
        <taxon>Desulfovibrionales</taxon>
        <taxon>Desulfovibrionaceae</taxon>
        <taxon>Desulfovibrio</taxon>
    </lineage>
</organism>
<reference evidence="1 2" key="1">
    <citation type="submission" date="2008-10" db="EMBL/GenBank/DDBJ databases">
        <title>Draft genome sequence of Desulvovibrio piger (ATCC 29098).</title>
        <authorList>
            <person name="Sudarsanam P."/>
            <person name="Ley R."/>
            <person name="Guruge J."/>
            <person name="Turnbaugh P.J."/>
            <person name="Mahowald M."/>
            <person name="Liep D."/>
            <person name="Gordon J."/>
        </authorList>
    </citation>
    <scope>NUCLEOTIDE SEQUENCE [LARGE SCALE GENOMIC DNA]</scope>
    <source>
        <strain evidence="1 2">ATCC 29098</strain>
    </source>
</reference>
<dbReference type="RefSeq" id="WP_006005615.1">
    <property type="nucleotide sequence ID" value="NZ_DS996355.1"/>
</dbReference>
<name>B6WST6_9BACT</name>
<dbReference type="Proteomes" id="UP000003676">
    <property type="component" value="Unassembled WGS sequence"/>
</dbReference>
<accession>B6WST6</accession>
<dbReference type="OrthoDB" id="9882063at2"/>
<dbReference type="HOGENOM" id="CLU_2805497_0_0_7"/>
<proteinExistence type="predicted"/>
<gene>
    <name evidence="1" type="ORF">DESPIG_01138</name>
</gene>